<gene>
    <name evidence="3" type="ORF">Bfra_008670</name>
</gene>
<dbReference type="InterPro" id="IPR015422">
    <property type="entry name" value="PyrdxlP-dep_Trfase_small"/>
</dbReference>
<dbReference type="RefSeq" id="XP_037190594.1">
    <property type="nucleotide sequence ID" value="XM_037339028.1"/>
</dbReference>
<dbReference type="PANTHER" id="PTHR43795:SF39">
    <property type="entry name" value="AMINOTRANSFERASE CLASS I_CLASSII DOMAIN-CONTAINING PROTEIN"/>
    <property type="match status" value="1"/>
</dbReference>
<sequence length="289" mass="32199">MSNFLNQYFDPDVAVLPKDLVIAPGAAACLDALLYNICDTTEGVLIPDPYWNGNDIFLRIRSQATLIPVTVSTFSDSFTTALLDALDTAYSTSSVPVKALLIANPHNPLGRCYTPSLLVSLQFCEKHDIHFISDEGVTITQHNSSLRDALALASHMNLSTMSTVYATSLLRSARLPGLLSPKSQRLSNSYTQMIALFKKYDIKYFPCNAGLFILARIVPEGTWEKELGMVDSFKRNGVLIGPGKRYHVLEPAWTRISFAMEPEVLNLAIERMDKVFKLTSEQEECRNRN</sequence>
<keyword evidence="1" id="KW-0663">Pyridoxal phosphate</keyword>
<dbReference type="InterPro" id="IPR050478">
    <property type="entry name" value="Ethylene_sulfur-biosynth"/>
</dbReference>
<dbReference type="GO" id="GO:0006520">
    <property type="term" value="P:amino acid metabolic process"/>
    <property type="evidence" value="ECO:0007669"/>
    <property type="project" value="TreeGrafter"/>
</dbReference>
<evidence type="ECO:0000256" key="1">
    <source>
        <dbReference type="ARBA" id="ARBA00022898"/>
    </source>
</evidence>
<dbReference type="OrthoDB" id="7042322at2759"/>
<dbReference type="InterPro" id="IPR015424">
    <property type="entry name" value="PyrdxlP-dep_Trfase"/>
</dbReference>
<dbReference type="GO" id="GO:0008483">
    <property type="term" value="F:transaminase activity"/>
    <property type="evidence" value="ECO:0007669"/>
    <property type="project" value="TreeGrafter"/>
</dbReference>
<feature type="domain" description="Aminotransferase class I/classII large" evidence="2">
    <location>
        <begin position="149"/>
        <end position="271"/>
    </location>
</feature>
<dbReference type="PANTHER" id="PTHR43795">
    <property type="entry name" value="BIFUNCTIONAL ASPARTATE AMINOTRANSFERASE AND GLUTAMATE/ASPARTATE-PREPHENATE AMINOTRANSFERASE-RELATED"/>
    <property type="match status" value="1"/>
</dbReference>
<evidence type="ECO:0000313" key="4">
    <source>
        <dbReference type="Proteomes" id="UP000531561"/>
    </source>
</evidence>
<dbReference type="SUPFAM" id="SSF53383">
    <property type="entry name" value="PLP-dependent transferases"/>
    <property type="match status" value="1"/>
</dbReference>
<dbReference type="Proteomes" id="UP000531561">
    <property type="component" value="Unassembled WGS sequence"/>
</dbReference>
<dbReference type="InterPro" id="IPR004839">
    <property type="entry name" value="Aminotransferase_I/II_large"/>
</dbReference>
<dbReference type="AlphaFoldDB" id="A0A8H6AQB7"/>
<dbReference type="InterPro" id="IPR015421">
    <property type="entry name" value="PyrdxlP-dep_Trfase_major"/>
</dbReference>
<dbReference type="Pfam" id="PF00155">
    <property type="entry name" value="Aminotran_1_2"/>
    <property type="match status" value="2"/>
</dbReference>
<dbReference type="GeneID" id="59262720"/>
<dbReference type="EMBL" id="JABFCT010000011">
    <property type="protein sequence ID" value="KAF5871647.1"/>
    <property type="molecule type" value="Genomic_DNA"/>
</dbReference>
<name>A0A8H6AQB7_9HELO</name>
<dbReference type="GO" id="GO:0030170">
    <property type="term" value="F:pyridoxal phosphate binding"/>
    <property type="evidence" value="ECO:0007669"/>
    <property type="project" value="InterPro"/>
</dbReference>
<dbReference type="Gene3D" id="3.40.640.10">
    <property type="entry name" value="Type I PLP-dependent aspartate aminotransferase-like (Major domain)"/>
    <property type="match status" value="1"/>
</dbReference>
<dbReference type="PRINTS" id="PR00753">
    <property type="entry name" value="ACCSYNTHASE"/>
</dbReference>
<reference evidence="3 4" key="1">
    <citation type="journal article" date="2020" name="Phytopathology">
        <title>A high-quality genome resource of Botrytis fragariae, a new and rapidly spreading fungal pathogen causing strawberry gray mold in the U.S.A.</title>
        <authorList>
            <person name="Wu Y."/>
            <person name="Saski C.A."/>
            <person name="Schnabel G."/>
            <person name="Xiao S."/>
            <person name="Hu M."/>
        </authorList>
    </citation>
    <scope>NUCLEOTIDE SEQUENCE [LARGE SCALE GENOMIC DNA]</scope>
    <source>
        <strain evidence="3 4">BVB16</strain>
    </source>
</reference>
<accession>A0A8H6AQB7</accession>
<feature type="domain" description="Aminotransferase class I/classII large" evidence="2">
    <location>
        <begin position="11"/>
        <end position="135"/>
    </location>
</feature>
<proteinExistence type="predicted"/>
<evidence type="ECO:0000313" key="3">
    <source>
        <dbReference type="EMBL" id="KAF5871647.1"/>
    </source>
</evidence>
<dbReference type="Gene3D" id="3.90.1150.10">
    <property type="entry name" value="Aspartate Aminotransferase, domain 1"/>
    <property type="match status" value="1"/>
</dbReference>
<organism evidence="3 4">
    <name type="scientific">Botrytis fragariae</name>
    <dbReference type="NCBI Taxonomy" id="1964551"/>
    <lineage>
        <taxon>Eukaryota</taxon>
        <taxon>Fungi</taxon>
        <taxon>Dikarya</taxon>
        <taxon>Ascomycota</taxon>
        <taxon>Pezizomycotina</taxon>
        <taxon>Leotiomycetes</taxon>
        <taxon>Helotiales</taxon>
        <taxon>Sclerotiniaceae</taxon>
        <taxon>Botrytis</taxon>
    </lineage>
</organism>
<protein>
    <submittedName>
        <fullName evidence="3">Putative 1-aminocyclopropane-1-carboxylate synthase protein</fullName>
    </submittedName>
</protein>
<evidence type="ECO:0000259" key="2">
    <source>
        <dbReference type="Pfam" id="PF00155"/>
    </source>
</evidence>
<comment type="caution">
    <text evidence="3">The sequence shown here is derived from an EMBL/GenBank/DDBJ whole genome shotgun (WGS) entry which is preliminary data.</text>
</comment>
<keyword evidence="4" id="KW-1185">Reference proteome</keyword>